<dbReference type="AlphaFoldDB" id="A0A8H9FTV6"/>
<sequence>MNLWQGRKRVTDRARVRNIVDLSGRLADLDLKEAEARRKLGTLEAVASENAQPQGTTVLRKWLADDQQAVKDQRRLIEAIQEEREDLWRVLGQLAASVVPALQVRAALATARATWALVVFTAALIGATIVAALIARN</sequence>
<evidence type="ECO:0000256" key="1">
    <source>
        <dbReference type="SAM" id="Phobius"/>
    </source>
</evidence>
<dbReference type="Proteomes" id="UP000628079">
    <property type="component" value="Unassembled WGS sequence"/>
</dbReference>
<feature type="transmembrane region" description="Helical" evidence="1">
    <location>
        <begin position="115"/>
        <end position="135"/>
    </location>
</feature>
<comment type="caution">
    <text evidence="2">The sequence shown here is derived from an EMBL/GenBank/DDBJ whole genome shotgun (WGS) entry which is preliminary data.</text>
</comment>
<evidence type="ECO:0000313" key="3">
    <source>
        <dbReference type="Proteomes" id="UP000628079"/>
    </source>
</evidence>
<dbReference type="RefSeq" id="WP_156971550.1">
    <property type="nucleotide sequence ID" value="NZ_BMEA01000002.1"/>
</dbReference>
<accession>A0A8H9FTV6</accession>
<evidence type="ECO:0000313" key="2">
    <source>
        <dbReference type="EMBL" id="GGB81329.1"/>
    </source>
</evidence>
<reference evidence="2" key="2">
    <citation type="submission" date="2020-09" db="EMBL/GenBank/DDBJ databases">
        <authorList>
            <person name="Sun Q."/>
            <person name="Zhou Y."/>
        </authorList>
    </citation>
    <scope>NUCLEOTIDE SEQUENCE</scope>
    <source>
        <strain evidence="2">CGMCC 1.10749</strain>
    </source>
</reference>
<name>A0A8H9FTV6_9MICO</name>
<keyword evidence="1" id="KW-0812">Transmembrane</keyword>
<keyword evidence="1" id="KW-0472">Membrane</keyword>
<dbReference type="EMBL" id="BMEA01000002">
    <property type="protein sequence ID" value="GGB81329.1"/>
    <property type="molecule type" value="Genomic_DNA"/>
</dbReference>
<reference evidence="2" key="1">
    <citation type="journal article" date="2014" name="Int. J. Syst. Evol. Microbiol.">
        <title>Complete genome sequence of Corynebacterium casei LMG S-19264T (=DSM 44701T), isolated from a smear-ripened cheese.</title>
        <authorList>
            <consortium name="US DOE Joint Genome Institute (JGI-PGF)"/>
            <person name="Walter F."/>
            <person name="Albersmeier A."/>
            <person name="Kalinowski J."/>
            <person name="Ruckert C."/>
        </authorList>
    </citation>
    <scope>NUCLEOTIDE SEQUENCE</scope>
    <source>
        <strain evidence="2">CGMCC 1.10749</strain>
    </source>
</reference>
<proteinExistence type="predicted"/>
<organism evidence="2 3">
    <name type="scientific">Knoellia flava</name>
    <dbReference type="NCBI Taxonomy" id="913969"/>
    <lineage>
        <taxon>Bacteria</taxon>
        <taxon>Bacillati</taxon>
        <taxon>Actinomycetota</taxon>
        <taxon>Actinomycetes</taxon>
        <taxon>Micrococcales</taxon>
        <taxon>Intrasporangiaceae</taxon>
        <taxon>Knoellia</taxon>
    </lineage>
</organism>
<keyword evidence="1" id="KW-1133">Transmembrane helix</keyword>
<protein>
    <submittedName>
        <fullName evidence="2">Uncharacterized protein</fullName>
    </submittedName>
</protein>
<gene>
    <name evidence="2" type="ORF">GCM10011314_21170</name>
</gene>